<gene>
    <name evidence="3" type="primary">20213088</name>
    <name evidence="2" type="ORF">HELRODRAFT_194634</name>
</gene>
<reference evidence="3" key="3">
    <citation type="submission" date="2015-06" db="UniProtKB">
        <authorList>
            <consortium name="EnsemblMetazoa"/>
        </authorList>
    </citation>
    <scope>IDENTIFICATION</scope>
</reference>
<dbReference type="RefSeq" id="XP_009031050.1">
    <property type="nucleotide sequence ID" value="XM_009032802.1"/>
</dbReference>
<sequence length="230" mass="25558">MTMMSMSIPAGFLTGVLQRHSRKYSLPVDHLTFRYFVLSEEYYDVYDGSKVAFDDSRFNAIKKRFGALTFETLSNAENEAAVVDDLINEVSFNDGVIISGLFSDGFRWDDSQQCMNDCLPGVMNNSMPLILMQPMMDWNSPQTCTTPPSTKRPYVPASYLPQMYKTASLTIIHTVAGGSLAMRASAIIQAQRSKFFSTSLNELRDQCTAGHEANEGLLDLQGCSSPLPTQ</sequence>
<evidence type="ECO:0000313" key="3">
    <source>
        <dbReference type="EnsemblMetazoa" id="HelroP194634"/>
    </source>
</evidence>
<dbReference type="GO" id="GO:0030286">
    <property type="term" value="C:dynein complex"/>
    <property type="evidence" value="ECO:0007669"/>
    <property type="project" value="InterPro"/>
</dbReference>
<dbReference type="EMBL" id="AMQM01008248">
    <property type="status" value="NOT_ANNOTATED_CDS"/>
    <property type="molecule type" value="Genomic_DNA"/>
</dbReference>
<dbReference type="Proteomes" id="UP000015101">
    <property type="component" value="Unassembled WGS sequence"/>
</dbReference>
<evidence type="ECO:0000313" key="4">
    <source>
        <dbReference type="Proteomes" id="UP000015101"/>
    </source>
</evidence>
<evidence type="ECO:0000313" key="2">
    <source>
        <dbReference type="EMBL" id="ESN90844.1"/>
    </source>
</evidence>
<dbReference type="KEGG" id="hro:HELRODRAFT_194634"/>
<keyword evidence="4" id="KW-1185">Reference proteome</keyword>
<protein>
    <recommendedName>
        <fullName evidence="1">Dynein heavy chain C-terminal domain-containing protein</fullName>
    </recommendedName>
</protein>
<dbReference type="InParanoid" id="T1FW92"/>
<evidence type="ECO:0000259" key="1">
    <source>
        <dbReference type="Pfam" id="PF18199"/>
    </source>
</evidence>
<dbReference type="GO" id="GO:0045505">
    <property type="term" value="F:dynein intermediate chain binding"/>
    <property type="evidence" value="ECO:0007669"/>
    <property type="project" value="InterPro"/>
</dbReference>
<reference evidence="2 4" key="2">
    <citation type="journal article" date="2013" name="Nature">
        <title>Insights into bilaterian evolution from three spiralian genomes.</title>
        <authorList>
            <person name="Simakov O."/>
            <person name="Marletaz F."/>
            <person name="Cho S.J."/>
            <person name="Edsinger-Gonzales E."/>
            <person name="Havlak P."/>
            <person name="Hellsten U."/>
            <person name="Kuo D.H."/>
            <person name="Larsson T."/>
            <person name="Lv J."/>
            <person name="Arendt D."/>
            <person name="Savage R."/>
            <person name="Osoegawa K."/>
            <person name="de Jong P."/>
            <person name="Grimwood J."/>
            <person name="Chapman J.A."/>
            <person name="Shapiro H."/>
            <person name="Aerts A."/>
            <person name="Otillar R.P."/>
            <person name="Terry A.Y."/>
            <person name="Boore J.L."/>
            <person name="Grigoriev I.V."/>
            <person name="Lindberg D.R."/>
            <person name="Seaver E.C."/>
            <person name="Weisblat D.A."/>
            <person name="Putnam N.H."/>
            <person name="Rokhsar D.S."/>
        </authorList>
    </citation>
    <scope>NUCLEOTIDE SEQUENCE</scope>
</reference>
<dbReference type="GO" id="GO:0051959">
    <property type="term" value="F:dynein light intermediate chain binding"/>
    <property type="evidence" value="ECO:0007669"/>
    <property type="project" value="InterPro"/>
</dbReference>
<proteinExistence type="predicted"/>
<dbReference type="AlphaFoldDB" id="T1FW92"/>
<dbReference type="EnsemblMetazoa" id="HelroT194634">
    <property type="protein sequence ID" value="HelroP194634"/>
    <property type="gene ID" value="HelroG194634"/>
</dbReference>
<dbReference type="InterPro" id="IPR041228">
    <property type="entry name" value="Dynein_C"/>
</dbReference>
<dbReference type="Pfam" id="PF18199">
    <property type="entry name" value="Dynein_C"/>
    <property type="match status" value="1"/>
</dbReference>
<accession>T1FW92</accession>
<feature type="domain" description="Dynein heavy chain C-terminal" evidence="1">
    <location>
        <begin position="5"/>
        <end position="140"/>
    </location>
</feature>
<dbReference type="Gene3D" id="3.10.490.20">
    <property type="match status" value="1"/>
</dbReference>
<dbReference type="GeneID" id="20213088"/>
<dbReference type="EMBL" id="KB097744">
    <property type="protein sequence ID" value="ESN90844.1"/>
    <property type="molecule type" value="Genomic_DNA"/>
</dbReference>
<dbReference type="PANTHER" id="PTHR22878:SF68">
    <property type="entry name" value="DYNEIN HEAVY CHAIN 6, AXONEMAL-LIKE"/>
    <property type="match status" value="1"/>
</dbReference>
<dbReference type="STRING" id="6412.T1FW92"/>
<dbReference type="PANTHER" id="PTHR22878">
    <property type="entry name" value="DYNEIN HEAVY CHAIN 6, AXONEMAL-LIKE-RELATED"/>
    <property type="match status" value="1"/>
</dbReference>
<name>T1FW92_HELRO</name>
<dbReference type="eggNOG" id="KOG3595">
    <property type="taxonomic scope" value="Eukaryota"/>
</dbReference>
<dbReference type="InterPro" id="IPR043160">
    <property type="entry name" value="Dynein_C_barrel"/>
</dbReference>
<reference evidence="4" key="1">
    <citation type="submission" date="2012-12" db="EMBL/GenBank/DDBJ databases">
        <authorList>
            <person name="Hellsten U."/>
            <person name="Grimwood J."/>
            <person name="Chapman J.A."/>
            <person name="Shapiro H."/>
            <person name="Aerts A."/>
            <person name="Otillar R.P."/>
            <person name="Terry A.Y."/>
            <person name="Boore J.L."/>
            <person name="Simakov O."/>
            <person name="Marletaz F."/>
            <person name="Cho S.-J."/>
            <person name="Edsinger-Gonzales E."/>
            <person name="Havlak P."/>
            <person name="Kuo D.-H."/>
            <person name="Larsson T."/>
            <person name="Lv J."/>
            <person name="Arendt D."/>
            <person name="Savage R."/>
            <person name="Osoegawa K."/>
            <person name="de Jong P."/>
            <person name="Lindberg D.R."/>
            <person name="Seaver E.C."/>
            <person name="Weisblat D.A."/>
            <person name="Putnam N.H."/>
            <person name="Grigoriev I.V."/>
            <person name="Rokhsar D.S."/>
        </authorList>
    </citation>
    <scope>NUCLEOTIDE SEQUENCE</scope>
</reference>
<dbReference type="GO" id="GO:0007018">
    <property type="term" value="P:microtubule-based movement"/>
    <property type="evidence" value="ECO:0007669"/>
    <property type="project" value="InterPro"/>
</dbReference>
<organism evidence="3 4">
    <name type="scientific">Helobdella robusta</name>
    <name type="common">Californian leech</name>
    <dbReference type="NCBI Taxonomy" id="6412"/>
    <lineage>
        <taxon>Eukaryota</taxon>
        <taxon>Metazoa</taxon>
        <taxon>Spiralia</taxon>
        <taxon>Lophotrochozoa</taxon>
        <taxon>Annelida</taxon>
        <taxon>Clitellata</taxon>
        <taxon>Hirudinea</taxon>
        <taxon>Rhynchobdellida</taxon>
        <taxon>Glossiphoniidae</taxon>
        <taxon>Helobdella</taxon>
    </lineage>
</organism>
<dbReference type="CTD" id="20213088"/>
<dbReference type="HOGENOM" id="CLU_1205938_0_0_1"/>
<dbReference type="InterPro" id="IPR026983">
    <property type="entry name" value="DHC"/>
</dbReference>